<keyword evidence="3" id="KW-1185">Reference proteome</keyword>
<dbReference type="EMBL" id="DF846370">
    <property type="protein sequence ID" value="GAT50312.1"/>
    <property type="molecule type" value="Genomic_DNA"/>
</dbReference>
<dbReference type="Proteomes" id="UP000815677">
    <property type="component" value="Unassembled WGS sequence"/>
</dbReference>
<reference evidence="2" key="1">
    <citation type="submission" date="2014-09" db="EMBL/GenBank/DDBJ databases">
        <title>Genome sequence of the luminous mushroom Mycena chlorophos for searching fungal bioluminescence genes.</title>
        <authorList>
            <person name="Tanaka Y."/>
            <person name="Kasuga D."/>
            <person name="Oba Y."/>
            <person name="Hase S."/>
            <person name="Sato K."/>
            <person name="Oba Y."/>
            <person name="Sakakibara Y."/>
        </authorList>
    </citation>
    <scope>NUCLEOTIDE SEQUENCE</scope>
</reference>
<sequence length="107" mass="10522">MLPIYFVVLALTMCARAAPVGAQPPPDTSLMASIFGAETAVQPVSILGPGPGSKSCDATLPNTTGTADVFQPFPSTTTSGTGVCGDVDSGAAAAPAVREPAVTCVIA</sequence>
<feature type="signal peptide" evidence="1">
    <location>
        <begin position="1"/>
        <end position="17"/>
    </location>
</feature>
<protein>
    <recommendedName>
        <fullName evidence="4">Secreted protein</fullName>
    </recommendedName>
</protein>
<accession>A0ABQ0LGV1</accession>
<keyword evidence="1" id="KW-0732">Signal</keyword>
<proteinExistence type="predicted"/>
<name>A0ABQ0LGV1_MYCCL</name>
<evidence type="ECO:0008006" key="4">
    <source>
        <dbReference type="Google" id="ProtNLM"/>
    </source>
</evidence>
<evidence type="ECO:0000256" key="1">
    <source>
        <dbReference type="SAM" id="SignalP"/>
    </source>
</evidence>
<feature type="chain" id="PRO_5047126467" description="Secreted protein" evidence="1">
    <location>
        <begin position="18"/>
        <end position="107"/>
    </location>
</feature>
<gene>
    <name evidence="2" type="ORF">MCHLO_07566</name>
</gene>
<organism evidence="2 3">
    <name type="scientific">Mycena chlorophos</name>
    <name type="common">Agaric fungus</name>
    <name type="synonym">Agaricus chlorophos</name>
    <dbReference type="NCBI Taxonomy" id="658473"/>
    <lineage>
        <taxon>Eukaryota</taxon>
        <taxon>Fungi</taxon>
        <taxon>Dikarya</taxon>
        <taxon>Basidiomycota</taxon>
        <taxon>Agaricomycotina</taxon>
        <taxon>Agaricomycetes</taxon>
        <taxon>Agaricomycetidae</taxon>
        <taxon>Agaricales</taxon>
        <taxon>Marasmiineae</taxon>
        <taxon>Mycenaceae</taxon>
        <taxon>Mycena</taxon>
    </lineage>
</organism>
<evidence type="ECO:0000313" key="3">
    <source>
        <dbReference type="Proteomes" id="UP000815677"/>
    </source>
</evidence>
<evidence type="ECO:0000313" key="2">
    <source>
        <dbReference type="EMBL" id="GAT50312.1"/>
    </source>
</evidence>